<evidence type="ECO:0000313" key="3">
    <source>
        <dbReference type="Proteomes" id="UP000531561"/>
    </source>
</evidence>
<dbReference type="Pfam" id="PF00201">
    <property type="entry name" value="UDPGT"/>
    <property type="match status" value="1"/>
</dbReference>
<evidence type="ECO:0000256" key="1">
    <source>
        <dbReference type="ARBA" id="ARBA00022679"/>
    </source>
</evidence>
<dbReference type="GO" id="GO:0008194">
    <property type="term" value="F:UDP-glycosyltransferase activity"/>
    <property type="evidence" value="ECO:0007669"/>
    <property type="project" value="InterPro"/>
</dbReference>
<dbReference type="Proteomes" id="UP000531561">
    <property type="component" value="Unassembled WGS sequence"/>
</dbReference>
<dbReference type="PANTHER" id="PTHR48050:SF13">
    <property type="entry name" value="STEROL 3-BETA-GLUCOSYLTRANSFERASE UGT80A2"/>
    <property type="match status" value="1"/>
</dbReference>
<dbReference type="GeneID" id="59256205"/>
<comment type="caution">
    <text evidence="2">The sequence shown here is derived from an EMBL/GenBank/DDBJ whole genome shotgun (WGS) entry which is preliminary data.</text>
</comment>
<dbReference type="RefSeq" id="XP_037196667.1">
    <property type="nucleotide sequence ID" value="XM_037332513.1"/>
</dbReference>
<dbReference type="SUPFAM" id="SSF53756">
    <property type="entry name" value="UDP-Glycosyltransferase/glycogen phosphorylase"/>
    <property type="match status" value="1"/>
</dbReference>
<protein>
    <submittedName>
        <fullName evidence="2">Putative udp-glucoronosyl and udp-glucosyl transferase family protein</fullName>
    </submittedName>
</protein>
<dbReference type="EMBL" id="JABFCT010000003">
    <property type="protein sequence ID" value="KAF5877721.1"/>
    <property type="molecule type" value="Genomic_DNA"/>
</dbReference>
<dbReference type="InterPro" id="IPR050426">
    <property type="entry name" value="Glycosyltransferase_28"/>
</dbReference>
<dbReference type="OrthoDB" id="407298at2759"/>
<dbReference type="Gene3D" id="3.40.50.2000">
    <property type="entry name" value="Glycogen Phosphorylase B"/>
    <property type="match status" value="2"/>
</dbReference>
<gene>
    <name evidence="2" type="ORF">Bfra_002089</name>
</gene>
<evidence type="ECO:0000313" key="2">
    <source>
        <dbReference type="EMBL" id="KAF5877721.1"/>
    </source>
</evidence>
<accession>A0A8H6B1L0</accession>
<keyword evidence="3" id="KW-1185">Reference proteome</keyword>
<sequence length="634" mass="70340">MFKRPFYFSLAAAFAYIAYLYAGTSTQSEENHRGKNNTVLFVTNSEHGFANVFLATSHALLTEFNDLDIHFATFDKLKDDITSISNFALNTGSERTITFHELKGPSFKKSLNGGGFKVDSAINSPSLADFNRFCSNLEKMVMPWTAPAYLDIYKEISDILDTVDPVIVAVDPVFGPGVDAVRAQGRNHVIISPNTLKDSFAKYQPWGAVLWKYPVLSSAFSYPVPWHLIPSNIYRNLRLAYSVLLAPTTAAKRAYLKENGIANPLDFFTVYHKDYPWISQSSQELEYPLDIIPENVVQCGPIFLSTATAAEQDPELSEWLKNSPTVLINLGSVVDYDLNAATEMAKAIRILLDNTTVQVLWKFNKRHPFTDEFLDILSPDLESGRIRMSKWIKVDPAVLLETGNIIASVHHGGANCFYEAIGTGIPQVVLPLWVDLYDYAVKAEYLGVGVWGSRKAAPYWKADELSTAFLQVVGDSEEAISMRKKARELSLPYKAKPGRITAAHELAKLARSPGSILTAGLAMTGTLTKPKEVASGHVLDYAVESCLDSDHNQRCTAPFLVTGDSCYKIEWSTDGVLSHTTVEVRDAGSDKIVYYRDTNGEWESKKGELVYLDFKPKVPGQGNNTVDWSVSTCK</sequence>
<dbReference type="PANTHER" id="PTHR48050">
    <property type="entry name" value="STEROL 3-BETA-GLUCOSYLTRANSFERASE"/>
    <property type="match status" value="1"/>
</dbReference>
<proteinExistence type="predicted"/>
<name>A0A8H6B1L0_9HELO</name>
<organism evidence="2 3">
    <name type="scientific">Botrytis fragariae</name>
    <dbReference type="NCBI Taxonomy" id="1964551"/>
    <lineage>
        <taxon>Eukaryota</taxon>
        <taxon>Fungi</taxon>
        <taxon>Dikarya</taxon>
        <taxon>Ascomycota</taxon>
        <taxon>Pezizomycotina</taxon>
        <taxon>Leotiomycetes</taxon>
        <taxon>Helotiales</taxon>
        <taxon>Sclerotiniaceae</taxon>
        <taxon>Botrytis</taxon>
    </lineage>
</organism>
<dbReference type="InterPro" id="IPR002213">
    <property type="entry name" value="UDP_glucos_trans"/>
</dbReference>
<reference evidence="2 3" key="1">
    <citation type="journal article" date="2020" name="Phytopathology">
        <title>A high-quality genome resource of Botrytis fragariae, a new and rapidly spreading fungal pathogen causing strawberry gray mold in the U.S.A.</title>
        <authorList>
            <person name="Wu Y."/>
            <person name="Saski C.A."/>
            <person name="Schnabel G."/>
            <person name="Xiao S."/>
            <person name="Hu M."/>
        </authorList>
    </citation>
    <scope>NUCLEOTIDE SEQUENCE [LARGE SCALE GENOMIC DNA]</scope>
    <source>
        <strain evidence="2 3">BVB16</strain>
    </source>
</reference>
<keyword evidence="1 2" id="KW-0808">Transferase</keyword>
<dbReference type="AlphaFoldDB" id="A0A8H6B1L0"/>